<dbReference type="PROSITE" id="PS00198">
    <property type="entry name" value="4FE4S_FER_1"/>
    <property type="match status" value="1"/>
</dbReference>
<protein>
    <submittedName>
        <fullName evidence="9">4Fe-4S binding protein</fullName>
    </submittedName>
</protein>
<dbReference type="AlphaFoldDB" id="A0A396AAN4"/>
<dbReference type="SUPFAM" id="SSF54862">
    <property type="entry name" value="4Fe-4S ferredoxins"/>
    <property type="match status" value="1"/>
</dbReference>
<proteinExistence type="predicted"/>
<feature type="transmembrane region" description="Helical" evidence="7">
    <location>
        <begin position="228"/>
        <end position="247"/>
    </location>
</feature>
<evidence type="ECO:0000259" key="8">
    <source>
        <dbReference type="PROSITE" id="PS51379"/>
    </source>
</evidence>
<feature type="transmembrane region" description="Helical" evidence="7">
    <location>
        <begin position="119"/>
        <end position="146"/>
    </location>
</feature>
<accession>A0A396AAN4</accession>
<dbReference type="PANTHER" id="PTHR30176">
    <property type="entry name" value="FERREDOXIN-TYPE PROTEIN NAPH"/>
    <property type="match status" value="1"/>
</dbReference>
<evidence type="ECO:0000256" key="4">
    <source>
        <dbReference type="ARBA" id="ARBA00022982"/>
    </source>
</evidence>
<keyword evidence="1" id="KW-0813">Transport</keyword>
<comment type="caution">
    <text evidence="9">The sequence shown here is derived from an EMBL/GenBank/DDBJ whole genome shotgun (WGS) entry which is preliminary data.</text>
</comment>
<feature type="domain" description="4Fe-4S ferredoxin-type" evidence="8">
    <location>
        <begin position="293"/>
        <end position="324"/>
    </location>
</feature>
<feature type="transmembrane region" description="Helical" evidence="7">
    <location>
        <begin position="195"/>
        <end position="216"/>
    </location>
</feature>
<feature type="transmembrane region" description="Helical" evidence="7">
    <location>
        <begin position="167"/>
        <end position="189"/>
    </location>
</feature>
<feature type="domain" description="4Fe-4S ferredoxin-type" evidence="8">
    <location>
        <begin position="270"/>
        <end position="289"/>
    </location>
</feature>
<evidence type="ECO:0000256" key="5">
    <source>
        <dbReference type="ARBA" id="ARBA00023004"/>
    </source>
</evidence>
<keyword evidence="6" id="KW-0411">Iron-sulfur</keyword>
<keyword evidence="5" id="KW-0408">Iron</keyword>
<keyword evidence="7" id="KW-0472">Membrane</keyword>
<dbReference type="InterPro" id="IPR017900">
    <property type="entry name" value="4Fe4S_Fe_S_CS"/>
</dbReference>
<dbReference type="Pfam" id="PF12801">
    <property type="entry name" value="Fer4_5"/>
    <property type="match status" value="3"/>
</dbReference>
<dbReference type="PROSITE" id="PS51379">
    <property type="entry name" value="4FE4S_FER_2"/>
    <property type="match status" value="2"/>
</dbReference>
<dbReference type="Pfam" id="PF00037">
    <property type="entry name" value="Fer4"/>
    <property type="match status" value="1"/>
</dbReference>
<evidence type="ECO:0000256" key="3">
    <source>
        <dbReference type="ARBA" id="ARBA00022723"/>
    </source>
</evidence>
<dbReference type="PANTHER" id="PTHR30176:SF3">
    <property type="entry name" value="FERREDOXIN-TYPE PROTEIN NAPH"/>
    <property type="match status" value="1"/>
</dbReference>
<evidence type="ECO:0000313" key="10">
    <source>
        <dbReference type="Proteomes" id="UP000266391"/>
    </source>
</evidence>
<feature type="transmembrane region" description="Helical" evidence="7">
    <location>
        <begin position="52"/>
        <end position="72"/>
    </location>
</feature>
<dbReference type="InterPro" id="IPR017896">
    <property type="entry name" value="4Fe4S_Fe-S-bd"/>
</dbReference>
<dbReference type="Gene3D" id="3.30.70.20">
    <property type="match status" value="1"/>
</dbReference>
<evidence type="ECO:0000256" key="2">
    <source>
        <dbReference type="ARBA" id="ARBA00022485"/>
    </source>
</evidence>
<evidence type="ECO:0000256" key="6">
    <source>
        <dbReference type="ARBA" id="ARBA00023014"/>
    </source>
</evidence>
<name>A0A396AAN4_9FIRM</name>
<keyword evidence="7" id="KW-0812">Transmembrane</keyword>
<keyword evidence="2" id="KW-0004">4Fe-4S</keyword>
<sequence>MESIEMSIPLYRISQISSVWNALASDNRKYITRIYKERFFIMNWIKKQRKHLRLWVQVLFTALTNGYVIGFTEGKIYRGTSKKLCVPGLNCYSCPGAIGSCPIGSLQAVLGSKNYKFSFYVIGFLMIFGSLMGRFVCGWLCPFGLVQDLLHKIPFVKKIKKVPFDRYLRYLKYVILVVFVIAMPLLLVGESGYGSPWFCKLICPSGTLLGGIPLVAKNPGLQRAIGFLFGWKVSILVILLILSTMIYRPFCKYLCPLGAIYGIFNRFSLHHYEIDATKCTKCGLCAKKCDMGVKVYENPNSAECIRCGKCKDVCPTGAIHSGIRPKTGV</sequence>
<keyword evidence="7" id="KW-1133">Transmembrane helix</keyword>
<dbReference type="Proteomes" id="UP000266391">
    <property type="component" value="Unassembled WGS sequence"/>
</dbReference>
<dbReference type="GO" id="GO:0046872">
    <property type="term" value="F:metal ion binding"/>
    <property type="evidence" value="ECO:0007669"/>
    <property type="project" value="UniProtKB-KW"/>
</dbReference>
<reference evidence="9 10" key="1">
    <citation type="submission" date="2018-08" db="EMBL/GenBank/DDBJ databases">
        <title>A genome reference for cultivated species of the human gut microbiota.</title>
        <authorList>
            <person name="Zou Y."/>
            <person name="Xue W."/>
            <person name="Luo G."/>
        </authorList>
    </citation>
    <scope>NUCLEOTIDE SEQUENCE [LARGE SCALE GENOMIC DNA]</scope>
    <source>
        <strain evidence="9 10">AM32-8LB</strain>
    </source>
</reference>
<evidence type="ECO:0000313" key="9">
    <source>
        <dbReference type="EMBL" id="RHC97685.1"/>
    </source>
</evidence>
<dbReference type="GO" id="GO:0051539">
    <property type="term" value="F:4 iron, 4 sulfur cluster binding"/>
    <property type="evidence" value="ECO:0007669"/>
    <property type="project" value="UniProtKB-KW"/>
</dbReference>
<dbReference type="EMBL" id="QSIQ01000064">
    <property type="protein sequence ID" value="RHC97685.1"/>
    <property type="molecule type" value="Genomic_DNA"/>
</dbReference>
<evidence type="ECO:0000256" key="1">
    <source>
        <dbReference type="ARBA" id="ARBA00022448"/>
    </source>
</evidence>
<keyword evidence="3" id="KW-0479">Metal-binding</keyword>
<dbReference type="InterPro" id="IPR051684">
    <property type="entry name" value="Electron_Trans/Redox"/>
</dbReference>
<keyword evidence="4" id="KW-0249">Electron transport</keyword>
<dbReference type="GO" id="GO:0005886">
    <property type="term" value="C:plasma membrane"/>
    <property type="evidence" value="ECO:0007669"/>
    <property type="project" value="TreeGrafter"/>
</dbReference>
<gene>
    <name evidence="9" type="ORF">DW813_17165</name>
</gene>
<evidence type="ECO:0000256" key="7">
    <source>
        <dbReference type="SAM" id="Phobius"/>
    </source>
</evidence>
<organism evidence="9 10">
    <name type="scientific">Roseburia inulinivorans</name>
    <dbReference type="NCBI Taxonomy" id="360807"/>
    <lineage>
        <taxon>Bacteria</taxon>
        <taxon>Bacillati</taxon>
        <taxon>Bacillota</taxon>
        <taxon>Clostridia</taxon>
        <taxon>Lachnospirales</taxon>
        <taxon>Lachnospiraceae</taxon>
        <taxon>Roseburia</taxon>
    </lineage>
</organism>